<name>H9GKQ9_ANOCA</name>
<evidence type="ECO:0000256" key="5">
    <source>
        <dbReference type="ARBA" id="ARBA00023136"/>
    </source>
</evidence>
<dbReference type="Pfam" id="PF01369">
    <property type="entry name" value="Sec7"/>
    <property type="match status" value="1"/>
</dbReference>
<dbReference type="FunFam" id="2.30.29.30:FF:000054">
    <property type="entry name" value="PH and SEC7 domain-containing protein 3"/>
    <property type="match status" value="1"/>
</dbReference>
<dbReference type="InterPro" id="IPR000904">
    <property type="entry name" value="Sec7_dom"/>
</dbReference>
<evidence type="ECO:0000256" key="6">
    <source>
        <dbReference type="ARBA" id="ARBA00023273"/>
    </source>
</evidence>
<evidence type="ECO:0000256" key="2">
    <source>
        <dbReference type="ARBA" id="ARBA00022475"/>
    </source>
</evidence>
<dbReference type="Pfam" id="PF15410">
    <property type="entry name" value="PH_9"/>
    <property type="match status" value="1"/>
</dbReference>
<evidence type="ECO:0000313" key="10">
    <source>
        <dbReference type="Ensembl" id="ENSACAP00000013882.4"/>
    </source>
</evidence>
<evidence type="ECO:0000259" key="8">
    <source>
        <dbReference type="PROSITE" id="PS50003"/>
    </source>
</evidence>
<dbReference type="Ensembl" id="ENSACAT00000014167.4">
    <property type="protein sequence ID" value="ENSACAP00000013882.4"/>
    <property type="gene ID" value="ENSACAG00000014133.4"/>
</dbReference>
<feature type="region of interest" description="Disordered" evidence="7">
    <location>
        <begin position="1361"/>
        <end position="1399"/>
    </location>
</feature>
<dbReference type="InParanoid" id="H9GKQ9"/>
<dbReference type="PANTHER" id="PTHR10663:SF334">
    <property type="entry name" value="PH AND SEC7 DOMAIN-CONTAINING PROTEIN 1"/>
    <property type="match status" value="1"/>
</dbReference>
<feature type="region of interest" description="Disordered" evidence="7">
    <location>
        <begin position="846"/>
        <end position="884"/>
    </location>
</feature>
<dbReference type="Gene3D" id="1.10.1000.11">
    <property type="entry name" value="Arf Nucleotide-binding Site Opener,domain 2"/>
    <property type="match status" value="1"/>
</dbReference>
<accession>H9GKQ9</accession>
<reference evidence="10" key="3">
    <citation type="submission" date="2025-09" db="UniProtKB">
        <authorList>
            <consortium name="Ensembl"/>
        </authorList>
    </citation>
    <scope>IDENTIFICATION</scope>
</reference>
<feature type="compositionally biased region" description="Low complexity" evidence="7">
    <location>
        <begin position="517"/>
        <end position="539"/>
    </location>
</feature>
<dbReference type="SUPFAM" id="SSF48425">
    <property type="entry name" value="Sec7 domain"/>
    <property type="match status" value="1"/>
</dbReference>
<dbReference type="GO" id="GO:0031175">
    <property type="term" value="P:neuron projection development"/>
    <property type="evidence" value="ECO:0007669"/>
    <property type="project" value="Ensembl"/>
</dbReference>
<dbReference type="CDD" id="cd00171">
    <property type="entry name" value="Sec7"/>
    <property type="match status" value="1"/>
</dbReference>
<keyword evidence="2" id="KW-1003">Cell membrane</keyword>
<dbReference type="Bgee" id="ENSACAG00000014133">
    <property type="expression patterns" value="Expressed in testis and 10 other cell types or tissues"/>
</dbReference>
<evidence type="ECO:0000259" key="9">
    <source>
        <dbReference type="PROSITE" id="PS50190"/>
    </source>
</evidence>
<keyword evidence="3" id="KW-0597">Phosphoprotein</keyword>
<evidence type="ECO:0000256" key="4">
    <source>
        <dbReference type="ARBA" id="ARBA00023054"/>
    </source>
</evidence>
<keyword evidence="5" id="KW-0472">Membrane</keyword>
<feature type="region of interest" description="Disordered" evidence="7">
    <location>
        <begin position="511"/>
        <end position="561"/>
    </location>
</feature>
<dbReference type="GO" id="GO:0032012">
    <property type="term" value="P:regulation of ARF protein signal transduction"/>
    <property type="evidence" value="ECO:0007669"/>
    <property type="project" value="InterPro"/>
</dbReference>
<feature type="compositionally biased region" description="Polar residues" evidence="7">
    <location>
        <begin position="549"/>
        <end position="561"/>
    </location>
</feature>
<dbReference type="PROSITE" id="PS50003">
    <property type="entry name" value="PH_DOMAIN"/>
    <property type="match status" value="1"/>
</dbReference>
<dbReference type="InterPro" id="IPR023394">
    <property type="entry name" value="Sec7_C_sf"/>
</dbReference>
<feature type="compositionally biased region" description="Basic and acidic residues" evidence="7">
    <location>
        <begin position="865"/>
        <end position="874"/>
    </location>
</feature>
<dbReference type="PROSITE" id="PS50190">
    <property type="entry name" value="SEC7"/>
    <property type="match status" value="1"/>
</dbReference>
<feature type="compositionally biased region" description="Polar residues" evidence="7">
    <location>
        <begin position="1390"/>
        <end position="1399"/>
    </location>
</feature>
<keyword evidence="4" id="KW-0175">Coiled coil</keyword>
<comment type="subcellular location">
    <subcellularLocation>
        <location evidence="1">Cell projection</location>
        <location evidence="1">Ruffle membrane</location>
    </subcellularLocation>
</comment>
<dbReference type="GO" id="GO:0099092">
    <property type="term" value="C:postsynaptic density, intracellular component"/>
    <property type="evidence" value="ECO:0007669"/>
    <property type="project" value="Ensembl"/>
</dbReference>
<organism evidence="10 11">
    <name type="scientific">Anolis carolinensis</name>
    <name type="common">Green anole</name>
    <name type="synonym">American chameleon</name>
    <dbReference type="NCBI Taxonomy" id="28377"/>
    <lineage>
        <taxon>Eukaryota</taxon>
        <taxon>Metazoa</taxon>
        <taxon>Chordata</taxon>
        <taxon>Craniata</taxon>
        <taxon>Vertebrata</taxon>
        <taxon>Euteleostomi</taxon>
        <taxon>Lepidosauria</taxon>
        <taxon>Squamata</taxon>
        <taxon>Bifurcata</taxon>
        <taxon>Unidentata</taxon>
        <taxon>Episquamata</taxon>
        <taxon>Toxicofera</taxon>
        <taxon>Iguania</taxon>
        <taxon>Dactyloidae</taxon>
        <taxon>Anolis</taxon>
    </lineage>
</organism>
<evidence type="ECO:0000313" key="11">
    <source>
        <dbReference type="Proteomes" id="UP000001646"/>
    </source>
</evidence>
<reference evidence="10" key="2">
    <citation type="submission" date="2025-08" db="UniProtKB">
        <authorList>
            <consortium name="Ensembl"/>
        </authorList>
    </citation>
    <scope>IDENTIFICATION</scope>
</reference>
<evidence type="ECO:0000256" key="7">
    <source>
        <dbReference type="SAM" id="MobiDB-lite"/>
    </source>
</evidence>
<dbReference type="FunFam" id="1.10.1000.11:FF:000004">
    <property type="entry name" value="PH and SEC7 domain-containing protein 2"/>
    <property type="match status" value="1"/>
</dbReference>
<keyword evidence="6" id="KW-0966">Cell projection</keyword>
<dbReference type="GO" id="GO:0032154">
    <property type="term" value="C:cleavage furrow"/>
    <property type="evidence" value="ECO:0007669"/>
    <property type="project" value="Ensembl"/>
</dbReference>
<dbReference type="PANTHER" id="PTHR10663">
    <property type="entry name" value="GUANYL-NUCLEOTIDE EXCHANGE FACTOR"/>
    <property type="match status" value="1"/>
</dbReference>
<dbReference type="Proteomes" id="UP000001646">
    <property type="component" value="Unplaced"/>
</dbReference>
<dbReference type="SMART" id="SM00233">
    <property type="entry name" value="PH"/>
    <property type="match status" value="1"/>
</dbReference>
<reference evidence="10" key="1">
    <citation type="submission" date="2009-12" db="EMBL/GenBank/DDBJ databases">
        <title>The Genome Sequence of Anolis carolinensis (Green Anole Lizard).</title>
        <authorList>
            <consortium name="The Genome Sequencing Platform"/>
            <person name="Di Palma F."/>
            <person name="Alfoldi J."/>
            <person name="Heiman D."/>
            <person name="Young S."/>
            <person name="Grabherr M."/>
            <person name="Johnson J."/>
            <person name="Lander E.S."/>
            <person name="Lindblad-Toh K."/>
        </authorList>
    </citation>
    <scope>NUCLEOTIDE SEQUENCE [LARGE SCALE GENOMIC DNA]</scope>
    <source>
        <strain evidence="10">JBL SC #1</strain>
    </source>
</reference>
<dbReference type="InterPro" id="IPR035999">
    <property type="entry name" value="Sec7_dom_sf"/>
</dbReference>
<dbReference type="SUPFAM" id="SSF50729">
    <property type="entry name" value="PH domain-like"/>
    <property type="match status" value="1"/>
</dbReference>
<gene>
    <name evidence="10" type="primary">PSD</name>
</gene>
<dbReference type="CDD" id="cd13295">
    <property type="entry name" value="PH_EFA6"/>
    <property type="match status" value="1"/>
</dbReference>
<keyword evidence="11" id="KW-1185">Reference proteome</keyword>
<evidence type="ECO:0000256" key="3">
    <source>
        <dbReference type="ARBA" id="ARBA00022553"/>
    </source>
</evidence>
<dbReference type="InterPro" id="IPR041681">
    <property type="entry name" value="PH_9"/>
</dbReference>
<dbReference type="InterPro" id="IPR011993">
    <property type="entry name" value="PH-like_dom_sf"/>
</dbReference>
<proteinExistence type="predicted"/>
<protein>
    <submittedName>
        <fullName evidence="10">Pleckstrin and Sec7 domain containing</fullName>
    </submittedName>
</protein>
<feature type="domain" description="PH" evidence="8">
    <location>
        <begin position="1133"/>
        <end position="1246"/>
    </location>
</feature>
<dbReference type="Gene3D" id="2.30.29.30">
    <property type="entry name" value="Pleckstrin-homology domain (PH domain)/Phosphotyrosine-binding domain (PTB)"/>
    <property type="match status" value="1"/>
</dbReference>
<sequence>MFYHPCGRFLSCPRMELELIEGAHLRSPRVGFEPGSLQVSNPTFKSQGFCPLGHRRLRLDGYLSGMLCAFPRALGPAHSSGRSPARLFSLGSGCRVPGWHLDPPDRAPRALGCRRGGAGAQRALIGAGGRGGAGQGEAGRGGLGAAAIRGQQARRPRCLSTCCGRRRRRRFFIPAGPEARLLRGEGRGSPAAVCPGPCNPPASFGFLILAVLQIFLLPLAPSLSSLHLTHSSRMSQAGALMCFHPEGDHIMSPQHFARELEKKPCLSPSKNANPAAFIPQRCLTPNLNAGRIHLLRKGLTPEARRSQLGMYNSTGSLIRKVTEIGYLGNGSCPSSGRVTAPCTPLRSRPPSSLCSPGSRTPLVAPISGGQSSVVTFRFIEKANVKTLNGLPLLGSRKETGLTRSLEYGEAPHFGSNKQGSHCPTVQNHCSPQHKVTVSLEPVALDTNQSFRQKTNEYSLAISGSTDEQVPVAFTHSCKGKEHVGQKLKLETSASDPLLAGNRFLSGAQSSLSLGNGSPHPLNASSLSSSLTNGMSSPSNDISLLRRGPQSGNSQYQGNSWTYSRESSAHAQRIAKAKWEFFYGSLDSPGTGVSPQNKPDPLPHLLKKSSQPVQLKQDWVHPEHNLCHVEVEIEMAPPSSTNPGDCETGIIRRTLKYSETDLDSVPLRCYHETNIDDILAEKDEVDSAIESQKDSESNPSFTGILGKGNTVPEDQLIQHTKEDENGKCLRNKILDIESDDVFEVTQQQHERIINREAHGLLKSPVPFLLGHSLSRDGMDSFSRHFESIMESHRAKGTSYTSLDSIDILSSPAHTHSGTYFTFDLPTLTPEIQEQIRDSAKLIEQNFAPLAPVEPDSGTSSATDAPWTEREEEPRGGRKGVLQSPCHSEDSLGIPLASILSEHPLSHLVSDSDSEMDSTEQLALGSTDTLSNGHKADLEAAKRLAKRLYNLDGFKKADVARHLGKNNDFSKMVAGEYLKFFEFTGMSLDQALRSFLKELALMGETQERERVLAHFSQRYYECNPKAISSEDGAHTLTCALMLLNTDLHGHNIGKRMSCSDFICNLEGLNEGSDFPRELLKALYSSIKNEKLQWAIDEEELRKSLSELADPNPKSIKRISSCSNPFLDFSQDPSIATYKYGILVRKSHAEPDCKKTPRGKRGWKTFHGILKGMILYLQKEEYKPGKALAEEDLKNAISIHHSLATQASDYSKRPNVFYLRTADWRVFLFQAPNIEQMHSWITRINVVAAMFSAPPFPAAIGSQKKFSRPLLPSSITRLSQEEQVKNHETKFKAMAAELLEHRSSLPEKKVKGKEYEELKQKEEYLIFEKSRYGVYATLMRAKLKTGSEDLAALEAALFDAASSAEDNLKKSQSSHSVDQEPAGTGPRIKRNSRQATGNLQKS</sequence>
<feature type="domain" description="SEC7" evidence="9">
    <location>
        <begin position="922"/>
        <end position="1087"/>
    </location>
</feature>
<dbReference type="GO" id="GO:0005085">
    <property type="term" value="F:guanyl-nucleotide exchange factor activity"/>
    <property type="evidence" value="ECO:0000318"/>
    <property type="project" value="GO_Central"/>
</dbReference>
<dbReference type="GO" id="GO:0043197">
    <property type="term" value="C:dendritic spine"/>
    <property type="evidence" value="ECO:0007669"/>
    <property type="project" value="Ensembl"/>
</dbReference>
<dbReference type="SMART" id="SM00222">
    <property type="entry name" value="Sec7"/>
    <property type="match status" value="1"/>
</dbReference>
<dbReference type="HOGENOM" id="CLU_011021_3_0_1"/>
<feature type="region of interest" description="Disordered" evidence="7">
    <location>
        <begin position="686"/>
        <end position="710"/>
    </location>
</feature>
<dbReference type="InterPro" id="IPR001849">
    <property type="entry name" value="PH_domain"/>
</dbReference>
<dbReference type="eggNOG" id="KOG0932">
    <property type="taxonomic scope" value="Eukaryota"/>
</dbReference>
<evidence type="ECO:0000256" key="1">
    <source>
        <dbReference type="ARBA" id="ARBA00004632"/>
    </source>
</evidence>
<dbReference type="GeneTree" id="ENSGT00940000155061"/>
<dbReference type="GO" id="GO:0032587">
    <property type="term" value="C:ruffle membrane"/>
    <property type="evidence" value="ECO:0007669"/>
    <property type="project" value="UniProtKB-SubCell"/>
</dbReference>